<dbReference type="EMBL" id="FR687360">
    <property type="protein sequence ID" value="CBW77036.1"/>
    <property type="molecule type" value="Genomic_DNA"/>
</dbReference>
<reference evidence="1 2" key="1">
    <citation type="journal article" date="2011" name="J. Bacteriol.">
        <title>Complete genome sequence of Burkholderia rhizoxinica, an endosymbiont of Rhizopus microsporus.</title>
        <authorList>
            <person name="Lackner G."/>
            <person name="Moebius N."/>
            <person name="Partida-Martinez L."/>
            <person name="Hertweck C."/>
        </authorList>
    </citation>
    <scope>NUCLEOTIDE SEQUENCE [LARGE SCALE GENOMIC DNA]</scope>
    <source>
        <strain evidence="2">DSM 19002 / CIP 109453 / HKI 454</strain>
        <plasmid evidence="1 2">pBRH01</plasmid>
    </source>
</reference>
<evidence type="ECO:0000313" key="1">
    <source>
        <dbReference type="EMBL" id="CBW77036.1"/>
    </source>
</evidence>
<protein>
    <submittedName>
        <fullName evidence="1">Transposase</fullName>
    </submittedName>
</protein>
<gene>
    <name evidence="1" type="ordered locus">RBRH_02793</name>
</gene>
<dbReference type="AlphaFoldDB" id="E5AVB2"/>
<keyword evidence="1" id="KW-0614">Plasmid</keyword>
<accession>E5AVB2</accession>
<dbReference type="KEGG" id="brh:RBRH_02793"/>
<dbReference type="eggNOG" id="COG2801">
    <property type="taxonomic scope" value="Bacteria"/>
</dbReference>
<geneLocation type="plasmid" evidence="1 2">
    <name>pBRH01</name>
</geneLocation>
<name>E5AVB2_MYCRK</name>
<dbReference type="Proteomes" id="UP000007437">
    <property type="component" value="Plasmid pBRH01"/>
</dbReference>
<dbReference type="HOGENOM" id="CLU_2116429_0_0_4"/>
<proteinExistence type="predicted"/>
<sequence length="114" mass="12581">MACLSRCRWTSSEAALRGSGVACSNVAATLARPTDWRDRRTSWATGDAGLVGEIRLIIAELSSYGYRQVWGVLRQARGVKTMKRAYVAFMLKPTWPGCASSRHCSRALQRKVSS</sequence>
<organism evidence="1 2">
    <name type="scientific">Mycetohabitans rhizoxinica (strain DSM 19002 / CIP 109453 / HKI 454)</name>
    <name type="common">Paraburkholderia rhizoxinica</name>
    <dbReference type="NCBI Taxonomy" id="882378"/>
    <lineage>
        <taxon>Bacteria</taxon>
        <taxon>Pseudomonadati</taxon>
        <taxon>Pseudomonadota</taxon>
        <taxon>Betaproteobacteria</taxon>
        <taxon>Burkholderiales</taxon>
        <taxon>Burkholderiaceae</taxon>
        <taxon>Mycetohabitans</taxon>
    </lineage>
</organism>
<evidence type="ECO:0000313" key="2">
    <source>
        <dbReference type="Proteomes" id="UP000007437"/>
    </source>
</evidence>